<dbReference type="Proteomes" id="UP001595807">
    <property type="component" value="Unassembled WGS sequence"/>
</dbReference>
<protein>
    <submittedName>
        <fullName evidence="1">Uncharacterized protein</fullName>
    </submittedName>
</protein>
<reference evidence="2" key="1">
    <citation type="journal article" date="2019" name="Int. J. Syst. Evol. Microbiol.">
        <title>The Global Catalogue of Microorganisms (GCM) 10K type strain sequencing project: providing services to taxonomists for standard genome sequencing and annotation.</title>
        <authorList>
            <consortium name="The Broad Institute Genomics Platform"/>
            <consortium name="The Broad Institute Genome Sequencing Center for Infectious Disease"/>
            <person name="Wu L."/>
            <person name="Ma J."/>
        </authorList>
    </citation>
    <scope>NUCLEOTIDE SEQUENCE [LARGE SCALE GENOMIC DNA]</scope>
    <source>
        <strain evidence="2">CCUG 67170</strain>
    </source>
</reference>
<proteinExistence type="predicted"/>
<accession>A0ABV8CYM6</accession>
<organism evidence="1 2">
    <name type="scientific">Streptococcus caprae</name>
    <dbReference type="NCBI Taxonomy" id="1640501"/>
    <lineage>
        <taxon>Bacteria</taxon>
        <taxon>Bacillati</taxon>
        <taxon>Bacillota</taxon>
        <taxon>Bacilli</taxon>
        <taxon>Lactobacillales</taxon>
        <taxon>Streptococcaceae</taxon>
        <taxon>Streptococcus</taxon>
    </lineage>
</organism>
<name>A0ABV8CYM6_9STRE</name>
<dbReference type="EMBL" id="JBHRZV010000053">
    <property type="protein sequence ID" value="MFC3929092.1"/>
    <property type="molecule type" value="Genomic_DNA"/>
</dbReference>
<evidence type="ECO:0000313" key="1">
    <source>
        <dbReference type="EMBL" id="MFC3929092.1"/>
    </source>
</evidence>
<comment type="caution">
    <text evidence="1">The sequence shown here is derived from an EMBL/GenBank/DDBJ whole genome shotgun (WGS) entry which is preliminary data.</text>
</comment>
<sequence length="101" mass="11933">MNYELCLEYGSYPLKPIDALLDQRKTAPFFLKEDTALLEKIEEMNTLFHELFLTIECQFHYIGPQFPEKIERLRGLYADVAQDIKDKYADQEAIKIEPFIL</sequence>
<gene>
    <name evidence="1" type="ORF">ACFORF_11080</name>
</gene>
<evidence type="ECO:0000313" key="2">
    <source>
        <dbReference type="Proteomes" id="UP001595807"/>
    </source>
</evidence>
<keyword evidence="2" id="KW-1185">Reference proteome</keyword>
<dbReference type="RefSeq" id="WP_380428203.1">
    <property type="nucleotide sequence ID" value="NZ_JBHRZV010000053.1"/>
</dbReference>